<dbReference type="AlphaFoldDB" id="A0A7H0LJT9"/>
<keyword evidence="1" id="KW-1133">Transmembrane helix</keyword>
<dbReference type="EMBL" id="CP061038">
    <property type="protein sequence ID" value="QNQ09942.1"/>
    <property type="molecule type" value="Genomic_DNA"/>
</dbReference>
<dbReference type="Proteomes" id="UP000516148">
    <property type="component" value="Chromosome"/>
</dbReference>
<dbReference type="RefSeq" id="WP_187762250.1">
    <property type="nucleotide sequence ID" value="NZ_CP061038.1"/>
</dbReference>
<feature type="transmembrane region" description="Helical" evidence="1">
    <location>
        <begin position="67"/>
        <end position="85"/>
    </location>
</feature>
<feature type="transmembrane region" description="Helical" evidence="1">
    <location>
        <begin position="33"/>
        <end position="55"/>
    </location>
</feature>
<evidence type="ECO:0000313" key="3">
    <source>
        <dbReference type="Proteomes" id="UP000516148"/>
    </source>
</evidence>
<keyword evidence="3" id="KW-1185">Reference proteome</keyword>
<dbReference type="KEGG" id="spap:H3Z74_01415"/>
<evidence type="ECO:0000313" key="2">
    <source>
        <dbReference type="EMBL" id="QNQ09942.1"/>
    </source>
</evidence>
<protein>
    <submittedName>
        <fullName evidence="2">PH domain-containing protein</fullName>
    </submittedName>
</protein>
<name>A0A7H0LJT9_9SPHN</name>
<keyword evidence="1" id="KW-0472">Membrane</keyword>
<evidence type="ECO:0000256" key="1">
    <source>
        <dbReference type="SAM" id="Phobius"/>
    </source>
</evidence>
<keyword evidence="1" id="KW-0812">Transmembrane</keyword>
<gene>
    <name evidence="2" type="ORF">H3Z74_01415</name>
</gene>
<proteinExistence type="predicted"/>
<reference evidence="2 3" key="1">
    <citation type="submission" date="2020-09" db="EMBL/GenBank/DDBJ databases">
        <title>Sphingomonas sp., a new species isolated from pork steak.</title>
        <authorList>
            <person name="Heidler von Heilborn D."/>
        </authorList>
    </citation>
    <scope>NUCLEOTIDE SEQUENCE [LARGE SCALE GENOMIC DNA]</scope>
    <source>
        <strain evidence="3">S8-3T</strain>
    </source>
</reference>
<accession>A0A7H0LJT9</accession>
<sequence>MSDSLTGQLLPHERVLWEGKPGTGIILRPVEAFLIPFSLLWGGFALFWNVSVWAIDGNGADLPFKLFGLPFLVAGLYITVGRFWLDMRIRGNLAYLVTDRRILICKRGRSSTSKSIDIKRLPALEFDERSDGTGTIRFGASGNWFNGGNFGIWQPTFDQTPQFIRIADVRAVYELIQKQAA</sequence>
<organism evidence="2 3">
    <name type="scientific">Sphingomonas alpina</name>
    <dbReference type="NCBI Taxonomy" id="653931"/>
    <lineage>
        <taxon>Bacteria</taxon>
        <taxon>Pseudomonadati</taxon>
        <taxon>Pseudomonadota</taxon>
        <taxon>Alphaproteobacteria</taxon>
        <taxon>Sphingomonadales</taxon>
        <taxon>Sphingomonadaceae</taxon>
        <taxon>Sphingomonas</taxon>
    </lineage>
</organism>